<gene>
    <name evidence="2" type="ORF">CTKZ_25870</name>
</gene>
<protein>
    <submittedName>
        <fullName evidence="2">Uncharacterized protein</fullName>
    </submittedName>
</protein>
<dbReference type="Proteomes" id="UP000288246">
    <property type="component" value="Unassembled WGS sequence"/>
</dbReference>
<evidence type="ECO:0000313" key="2">
    <source>
        <dbReference type="EMBL" id="GCD21025.1"/>
    </source>
</evidence>
<evidence type="ECO:0000313" key="3">
    <source>
        <dbReference type="Proteomes" id="UP000288246"/>
    </source>
</evidence>
<name>A0A401V294_9CELL</name>
<keyword evidence="1" id="KW-1133">Transmembrane helix</keyword>
<proteinExistence type="predicted"/>
<feature type="transmembrane region" description="Helical" evidence="1">
    <location>
        <begin position="7"/>
        <end position="27"/>
    </location>
</feature>
<dbReference type="AlphaFoldDB" id="A0A401V294"/>
<keyword evidence="1" id="KW-0472">Membrane</keyword>
<evidence type="ECO:0000256" key="1">
    <source>
        <dbReference type="SAM" id="Phobius"/>
    </source>
</evidence>
<organism evidence="2 3">
    <name type="scientific">Cellulomonas algicola</name>
    <dbReference type="NCBI Taxonomy" id="2071633"/>
    <lineage>
        <taxon>Bacteria</taxon>
        <taxon>Bacillati</taxon>
        <taxon>Actinomycetota</taxon>
        <taxon>Actinomycetes</taxon>
        <taxon>Micrococcales</taxon>
        <taxon>Cellulomonadaceae</taxon>
        <taxon>Cellulomonas</taxon>
    </lineage>
</organism>
<dbReference type="SUPFAM" id="SSF111369">
    <property type="entry name" value="HlyD-like secretion proteins"/>
    <property type="match status" value="1"/>
</dbReference>
<keyword evidence="1" id="KW-0812">Transmembrane</keyword>
<dbReference type="RefSeq" id="WP_124343538.1">
    <property type="nucleotide sequence ID" value="NZ_BHYL01000224.1"/>
</dbReference>
<keyword evidence="3" id="KW-1185">Reference proteome</keyword>
<dbReference type="Gene3D" id="2.40.50.100">
    <property type="match status" value="1"/>
</dbReference>
<reference evidence="2 3" key="1">
    <citation type="submission" date="2018-11" db="EMBL/GenBank/DDBJ databases">
        <title>Draft genome sequence of Cellulomonas takizawaensis strain TKZ-21.</title>
        <authorList>
            <person name="Yamamura H."/>
            <person name="Hayashi T."/>
            <person name="Hamada M."/>
            <person name="Serisawa Y."/>
            <person name="Matsuyama K."/>
            <person name="Nakagawa Y."/>
            <person name="Otoguro M."/>
            <person name="Yanagida F."/>
            <person name="Hayakawa M."/>
        </authorList>
    </citation>
    <scope>NUCLEOTIDE SEQUENCE [LARGE SCALE GENOMIC DNA]</scope>
    <source>
        <strain evidence="2 3">TKZ-21</strain>
    </source>
</reference>
<sequence length="243" mass="25603">MTWASRIRLVVGVIVVAMIAALATYQLNETRGVATSDSAQILARTYSVGTPYSGLVVDQKVDVGDTVKTGDPLFVIDSATLQYDIRNGFARQATEATQIDPDGKLVILATGDGTVTKVGSERGTFVQSASELATVQRAGTLYVQAEYRLSAKEYARVPDGADVTVVLPDQREIAATVERNDVETVGGQAQAVFTITGDELVEGDGDGLVSAGTPVTAELHLTNDGVVTRTADSVKTYLKGLFG</sequence>
<dbReference type="OrthoDB" id="3725787at2"/>
<comment type="caution">
    <text evidence="2">The sequence shown here is derived from an EMBL/GenBank/DDBJ whole genome shotgun (WGS) entry which is preliminary data.</text>
</comment>
<accession>A0A401V294</accession>
<dbReference type="EMBL" id="BHYL01000224">
    <property type="protein sequence ID" value="GCD21025.1"/>
    <property type="molecule type" value="Genomic_DNA"/>
</dbReference>